<name>A0A1G7C199_9PROT</name>
<dbReference type="Proteomes" id="UP000199412">
    <property type="component" value="Unassembled WGS sequence"/>
</dbReference>
<proteinExistence type="predicted"/>
<feature type="non-terminal residue" evidence="2">
    <location>
        <position position="1"/>
    </location>
</feature>
<feature type="domain" description="Transposase IS4-like" evidence="1">
    <location>
        <begin position="17"/>
        <end position="98"/>
    </location>
</feature>
<dbReference type="RefSeq" id="WP_143027142.1">
    <property type="nucleotide sequence ID" value="NZ_FNAP01000005.1"/>
</dbReference>
<dbReference type="PANTHER" id="PTHR30007:SF0">
    <property type="entry name" value="TRANSPOSASE"/>
    <property type="match status" value="1"/>
</dbReference>
<evidence type="ECO:0000313" key="2">
    <source>
        <dbReference type="EMBL" id="SDE33043.1"/>
    </source>
</evidence>
<dbReference type="OrthoDB" id="7278099at2"/>
<protein>
    <submittedName>
        <fullName evidence="2">Transposase</fullName>
    </submittedName>
</protein>
<gene>
    <name evidence="2" type="ORF">SAMN05421720_105256</name>
</gene>
<dbReference type="EMBL" id="FNAP01000005">
    <property type="protein sequence ID" value="SDE33043.1"/>
    <property type="molecule type" value="Genomic_DNA"/>
</dbReference>
<dbReference type="InterPro" id="IPR002559">
    <property type="entry name" value="Transposase_11"/>
</dbReference>
<evidence type="ECO:0000259" key="1">
    <source>
        <dbReference type="Pfam" id="PF01609"/>
    </source>
</evidence>
<dbReference type="Pfam" id="PF01609">
    <property type="entry name" value="DDE_Tnp_1"/>
    <property type="match status" value="1"/>
</dbReference>
<keyword evidence="3" id="KW-1185">Reference proteome</keyword>
<accession>A0A1G7C199</accession>
<sequence>DGGILVMATLFGLYPFLVKLFADGGYQGEQFQTGLKKAVSAVNVEIVKRSDRAKGFVVLPKRWVVERTFAWLGRCRRLAKDWECRNAKGLAFLRLASIRLMMRRLCKIS</sequence>
<dbReference type="GO" id="GO:0006313">
    <property type="term" value="P:DNA transposition"/>
    <property type="evidence" value="ECO:0007669"/>
    <property type="project" value="InterPro"/>
</dbReference>
<dbReference type="GO" id="GO:0004803">
    <property type="term" value="F:transposase activity"/>
    <property type="evidence" value="ECO:0007669"/>
    <property type="project" value="InterPro"/>
</dbReference>
<dbReference type="AlphaFoldDB" id="A0A1G7C199"/>
<dbReference type="STRING" id="69960.SAMN05421720_105256"/>
<evidence type="ECO:0000313" key="3">
    <source>
        <dbReference type="Proteomes" id="UP000199412"/>
    </source>
</evidence>
<dbReference type="GO" id="GO:0003677">
    <property type="term" value="F:DNA binding"/>
    <property type="evidence" value="ECO:0007669"/>
    <property type="project" value="InterPro"/>
</dbReference>
<dbReference type="PANTHER" id="PTHR30007">
    <property type="entry name" value="PHP DOMAIN PROTEIN"/>
    <property type="match status" value="1"/>
</dbReference>
<organism evidence="2 3">
    <name type="scientific">Rhodospira trueperi</name>
    <dbReference type="NCBI Taxonomy" id="69960"/>
    <lineage>
        <taxon>Bacteria</taxon>
        <taxon>Pseudomonadati</taxon>
        <taxon>Pseudomonadota</taxon>
        <taxon>Alphaproteobacteria</taxon>
        <taxon>Rhodospirillales</taxon>
        <taxon>Rhodospirillaceae</taxon>
        <taxon>Rhodospira</taxon>
    </lineage>
</organism>
<reference evidence="2 3" key="1">
    <citation type="submission" date="2016-10" db="EMBL/GenBank/DDBJ databases">
        <authorList>
            <person name="de Groot N.N."/>
        </authorList>
    </citation>
    <scope>NUCLEOTIDE SEQUENCE [LARGE SCALE GENOMIC DNA]</scope>
    <source>
        <strain evidence="2 3">ATCC 700224</strain>
    </source>
</reference>